<evidence type="ECO:0000256" key="2">
    <source>
        <dbReference type="ARBA" id="ARBA00022730"/>
    </source>
</evidence>
<name>A0A7V8VD00_9BACT</name>
<evidence type="ECO:0000256" key="5">
    <source>
        <dbReference type="ARBA" id="ARBA00023274"/>
    </source>
</evidence>
<evidence type="ECO:0000313" key="11">
    <source>
        <dbReference type="EMBL" id="MBA2225720.1"/>
    </source>
</evidence>
<dbReference type="Pfam" id="PF00237">
    <property type="entry name" value="Ribosomal_L22"/>
    <property type="match status" value="1"/>
</dbReference>
<evidence type="ECO:0000256" key="4">
    <source>
        <dbReference type="ARBA" id="ARBA00022980"/>
    </source>
</evidence>
<dbReference type="PANTHER" id="PTHR13501">
    <property type="entry name" value="CHLOROPLAST 50S RIBOSOMAL PROTEIN L22-RELATED"/>
    <property type="match status" value="1"/>
</dbReference>
<dbReference type="AlphaFoldDB" id="A0A7V8VD00"/>
<keyword evidence="3 7" id="KW-0694">RNA-binding</keyword>
<accession>A0A7V8VD00</accession>
<keyword evidence="4 7" id="KW-0689">Ribosomal protein</keyword>
<dbReference type="GO" id="GO:0003735">
    <property type="term" value="F:structural constituent of ribosome"/>
    <property type="evidence" value="ECO:0007669"/>
    <property type="project" value="InterPro"/>
</dbReference>
<proteinExistence type="inferred from homology"/>
<dbReference type="RefSeq" id="WP_194537118.1">
    <property type="nucleotide sequence ID" value="NZ_JACEFB010000002.1"/>
</dbReference>
<keyword evidence="5 7" id="KW-0687">Ribonucleoprotein</keyword>
<evidence type="ECO:0000256" key="1">
    <source>
        <dbReference type="ARBA" id="ARBA00009451"/>
    </source>
</evidence>
<evidence type="ECO:0000313" key="12">
    <source>
        <dbReference type="Proteomes" id="UP000542342"/>
    </source>
</evidence>
<evidence type="ECO:0000256" key="9">
    <source>
        <dbReference type="RuleBase" id="RU004006"/>
    </source>
</evidence>
<evidence type="ECO:0000256" key="3">
    <source>
        <dbReference type="ARBA" id="ARBA00022884"/>
    </source>
</evidence>
<dbReference type="Gene3D" id="3.90.470.10">
    <property type="entry name" value="Ribosomal protein L22/L17"/>
    <property type="match status" value="1"/>
</dbReference>
<gene>
    <name evidence="7 11" type="primary">rplV</name>
    <name evidence="11" type="ORF">H0921_06030</name>
</gene>
<dbReference type="HAMAP" id="MF_01331_B">
    <property type="entry name" value="Ribosomal_uL22_B"/>
    <property type="match status" value="1"/>
</dbReference>
<keyword evidence="12" id="KW-1185">Reference proteome</keyword>
<reference evidence="11 12" key="1">
    <citation type="submission" date="2020-07" db="EMBL/GenBank/DDBJ databases">
        <title>Thermogemmata thermophila gen. nov., sp. nov., a novel moderate thermophilic planctomycete from a Kamchatka hot spring.</title>
        <authorList>
            <person name="Elcheninov A.G."/>
            <person name="Podosokorskaya O.A."/>
            <person name="Kovaleva O.L."/>
            <person name="Novikov A."/>
            <person name="Bonch-Osmolovskaya E.A."/>
            <person name="Toshchakov S.V."/>
            <person name="Kublanov I.V."/>
        </authorList>
    </citation>
    <scope>NUCLEOTIDE SEQUENCE [LARGE SCALE GENOMIC DNA]</scope>
    <source>
        <strain evidence="11 12">2918</strain>
    </source>
</reference>
<organism evidence="11 12">
    <name type="scientific">Thermogemmata fonticola</name>
    <dbReference type="NCBI Taxonomy" id="2755323"/>
    <lineage>
        <taxon>Bacteria</taxon>
        <taxon>Pseudomonadati</taxon>
        <taxon>Planctomycetota</taxon>
        <taxon>Planctomycetia</taxon>
        <taxon>Gemmatales</taxon>
        <taxon>Gemmataceae</taxon>
        <taxon>Thermogemmata</taxon>
    </lineage>
</organism>
<dbReference type="GO" id="GO:0022625">
    <property type="term" value="C:cytosolic large ribosomal subunit"/>
    <property type="evidence" value="ECO:0007669"/>
    <property type="project" value="TreeGrafter"/>
</dbReference>
<evidence type="ECO:0000256" key="8">
    <source>
        <dbReference type="RuleBase" id="RU004005"/>
    </source>
</evidence>
<comment type="function">
    <text evidence="7">The globular domain of the protein is located near the polypeptide exit tunnel on the outside of the subunit, while an extended beta-hairpin is found that lines the wall of the exit tunnel in the center of the 70S ribosome.</text>
</comment>
<dbReference type="Proteomes" id="UP000542342">
    <property type="component" value="Unassembled WGS sequence"/>
</dbReference>
<protein>
    <recommendedName>
        <fullName evidence="6 7">Large ribosomal subunit protein uL22</fullName>
    </recommendedName>
</protein>
<dbReference type="PANTHER" id="PTHR13501:SF8">
    <property type="entry name" value="LARGE RIBOSOMAL SUBUNIT PROTEIN UL22M"/>
    <property type="match status" value="1"/>
</dbReference>
<sequence>MPYTAKHRFADMGPRKIRPFANLVRGRNVNEALELLQFYPNRGAKLLAAVIKSAYSNADFLEHPDPDDLVVLECRVDGAPMYKRIQPRARGTAFRILRRMSHITVTLADEQEMQDLVANDLKAGGRQQNLARLALGWLKRHAV</sequence>
<dbReference type="SUPFAM" id="SSF54843">
    <property type="entry name" value="Ribosomal protein L22"/>
    <property type="match status" value="1"/>
</dbReference>
<dbReference type="InterPro" id="IPR036394">
    <property type="entry name" value="Ribosomal_uL22_sf"/>
</dbReference>
<dbReference type="GO" id="GO:0019843">
    <property type="term" value="F:rRNA binding"/>
    <property type="evidence" value="ECO:0007669"/>
    <property type="project" value="UniProtKB-UniRule"/>
</dbReference>
<comment type="subunit">
    <text evidence="7 9">Part of the 50S ribosomal subunit.</text>
</comment>
<dbReference type="CDD" id="cd00336">
    <property type="entry name" value="Ribosomal_L22"/>
    <property type="match status" value="1"/>
</dbReference>
<dbReference type="InterPro" id="IPR005727">
    <property type="entry name" value="Ribosomal_uL22_bac/chlpt-type"/>
</dbReference>
<dbReference type="NCBIfam" id="TIGR01044">
    <property type="entry name" value="rplV_bact"/>
    <property type="match status" value="1"/>
</dbReference>
<evidence type="ECO:0000256" key="10">
    <source>
        <dbReference type="RuleBase" id="RU004008"/>
    </source>
</evidence>
<dbReference type="InterPro" id="IPR047867">
    <property type="entry name" value="Ribosomal_uL22_bac/org-type"/>
</dbReference>
<comment type="function">
    <text evidence="7 10">This protein binds specifically to 23S rRNA; its binding is stimulated by other ribosomal proteins, e.g., L4, L17, and L20. It is important during the early stages of 50S assembly. It makes multiple contacts with different domains of the 23S rRNA in the assembled 50S subunit and ribosome.</text>
</comment>
<comment type="similarity">
    <text evidence="1 7 8">Belongs to the universal ribosomal protein uL22 family.</text>
</comment>
<keyword evidence="2 7" id="KW-0699">rRNA-binding</keyword>
<dbReference type="GO" id="GO:0006412">
    <property type="term" value="P:translation"/>
    <property type="evidence" value="ECO:0007669"/>
    <property type="project" value="UniProtKB-UniRule"/>
</dbReference>
<comment type="caution">
    <text evidence="11">The sequence shown here is derived from an EMBL/GenBank/DDBJ whole genome shotgun (WGS) entry which is preliminary data.</text>
</comment>
<dbReference type="EMBL" id="JACEFB010000002">
    <property type="protein sequence ID" value="MBA2225720.1"/>
    <property type="molecule type" value="Genomic_DNA"/>
</dbReference>
<evidence type="ECO:0000256" key="7">
    <source>
        <dbReference type="HAMAP-Rule" id="MF_01331"/>
    </source>
</evidence>
<dbReference type="InterPro" id="IPR001063">
    <property type="entry name" value="Ribosomal_uL22"/>
</dbReference>
<evidence type="ECO:0000256" key="6">
    <source>
        <dbReference type="ARBA" id="ARBA00035207"/>
    </source>
</evidence>